<sequence>MAFVDHGLRDHVDITRFRSRLASLDSASDAESDHHRHHRHPDDHRTGILPMLPAAGANFDEAGEIFPRTVASSMASLRSLYGPATRHTRHFSPLSRRRQSFPEPPNLRTRPSSNTKMTRQMHSRARLDFESGQARQPSSFVRVTNHSRSRLVTPADSSLGSEMDSRTSGATYEDQSLSDRTDSYDGEREPRSVVHSAQDDPVLKQLYKSAAKLRYRRTNLSELIESLRTARYNADARRRERNKAELAFLEAARAQMTDSPHLIELLDDMHRACNEQEEVDQRFREMIDYLHEAELALDKQERVFFSTAARSNTAYAESASDEGTAESSSVDGVIITRPHADLPYELLGITGLRPPNIHPVLSKLQALIRQLKLIDELLINLRGRKQSLDKLRDDLTSLNVSGLRRAAHDAAQANQLDTKAVHALDTKFSHAINRDDADFLRSYPSDLKEAIRERDQTLQRVAYFESECRRLGLISSVDHLPRAWSALWEESPEEIQLADVTRTAPRRSVFPLLLSSPGALLESEPKMPYQALTSALALPHTNPSRQKLINQSLREVNIHNLLKGDAQRDQDGRVRLLSEDNMQALATVQKSWHKAEWINRWLLHKLHMSSMEAETFYATSRIYTEIVDRGQWQRDALRFWTRDQAANPENVATDPTTTGNSIKQPLPSTSDLFVDRRRSDSDMHLYKGHALLNHHEPIQLEIL</sequence>
<feature type="region of interest" description="Disordered" evidence="1">
    <location>
        <begin position="27"/>
        <end position="47"/>
    </location>
</feature>
<dbReference type="GeneID" id="70177268"/>
<evidence type="ECO:0000313" key="3">
    <source>
        <dbReference type="Proteomes" id="UP000756346"/>
    </source>
</evidence>
<feature type="compositionally biased region" description="Polar residues" evidence="1">
    <location>
        <begin position="155"/>
        <end position="175"/>
    </location>
</feature>
<feature type="compositionally biased region" description="Polar residues" evidence="1">
    <location>
        <begin position="109"/>
        <end position="118"/>
    </location>
</feature>
<feature type="compositionally biased region" description="Polar residues" evidence="1">
    <location>
        <begin position="133"/>
        <end position="146"/>
    </location>
</feature>
<reference evidence="2" key="1">
    <citation type="journal article" date="2021" name="Nat. Commun.">
        <title>Genetic determinants of endophytism in the Arabidopsis root mycobiome.</title>
        <authorList>
            <person name="Mesny F."/>
            <person name="Miyauchi S."/>
            <person name="Thiergart T."/>
            <person name="Pickel B."/>
            <person name="Atanasova L."/>
            <person name="Karlsson M."/>
            <person name="Huettel B."/>
            <person name="Barry K.W."/>
            <person name="Haridas S."/>
            <person name="Chen C."/>
            <person name="Bauer D."/>
            <person name="Andreopoulos W."/>
            <person name="Pangilinan J."/>
            <person name="LaButti K."/>
            <person name="Riley R."/>
            <person name="Lipzen A."/>
            <person name="Clum A."/>
            <person name="Drula E."/>
            <person name="Henrissat B."/>
            <person name="Kohler A."/>
            <person name="Grigoriev I.V."/>
            <person name="Martin F.M."/>
            <person name="Hacquard S."/>
        </authorList>
    </citation>
    <scope>NUCLEOTIDE SEQUENCE</scope>
    <source>
        <strain evidence="2">MPI-CAGE-CH-0230</strain>
    </source>
</reference>
<name>A0A9P8Y956_9PEZI</name>
<dbReference type="AlphaFoldDB" id="A0A9P8Y956"/>
<dbReference type="RefSeq" id="XP_046013683.1">
    <property type="nucleotide sequence ID" value="XM_046147722.1"/>
</dbReference>
<gene>
    <name evidence="2" type="ORF">B0I36DRAFT_101364</name>
</gene>
<feature type="compositionally biased region" description="Basic and acidic residues" evidence="1">
    <location>
        <begin position="177"/>
        <end position="196"/>
    </location>
</feature>
<comment type="caution">
    <text evidence="2">The sequence shown here is derived from an EMBL/GenBank/DDBJ whole genome shotgun (WGS) entry which is preliminary data.</text>
</comment>
<keyword evidence="3" id="KW-1185">Reference proteome</keyword>
<feature type="region of interest" description="Disordered" evidence="1">
    <location>
        <begin position="647"/>
        <end position="668"/>
    </location>
</feature>
<proteinExistence type="predicted"/>
<accession>A0A9P8Y956</accession>
<protein>
    <submittedName>
        <fullName evidence="2">Uncharacterized protein</fullName>
    </submittedName>
</protein>
<evidence type="ECO:0000313" key="2">
    <source>
        <dbReference type="EMBL" id="KAH7032851.1"/>
    </source>
</evidence>
<dbReference type="Proteomes" id="UP000756346">
    <property type="component" value="Unassembled WGS sequence"/>
</dbReference>
<dbReference type="OrthoDB" id="3553547at2759"/>
<organism evidence="2 3">
    <name type="scientific">Microdochium trichocladiopsis</name>
    <dbReference type="NCBI Taxonomy" id="1682393"/>
    <lineage>
        <taxon>Eukaryota</taxon>
        <taxon>Fungi</taxon>
        <taxon>Dikarya</taxon>
        <taxon>Ascomycota</taxon>
        <taxon>Pezizomycotina</taxon>
        <taxon>Sordariomycetes</taxon>
        <taxon>Xylariomycetidae</taxon>
        <taxon>Xylariales</taxon>
        <taxon>Microdochiaceae</taxon>
        <taxon>Microdochium</taxon>
    </lineage>
</organism>
<feature type="compositionally biased region" description="Polar residues" evidence="1">
    <location>
        <begin position="653"/>
        <end position="668"/>
    </location>
</feature>
<dbReference type="EMBL" id="JAGTJQ010000004">
    <property type="protein sequence ID" value="KAH7032851.1"/>
    <property type="molecule type" value="Genomic_DNA"/>
</dbReference>
<feature type="region of interest" description="Disordered" evidence="1">
    <location>
        <begin position="86"/>
        <end position="196"/>
    </location>
</feature>
<evidence type="ECO:0000256" key="1">
    <source>
        <dbReference type="SAM" id="MobiDB-lite"/>
    </source>
</evidence>
<feature type="compositionally biased region" description="Basic residues" evidence="1">
    <location>
        <begin position="86"/>
        <end position="99"/>
    </location>
</feature>